<dbReference type="EMBL" id="CP044331">
    <property type="protein sequence ID" value="QGM97036.1"/>
    <property type="molecule type" value="Genomic_DNA"/>
</dbReference>
<dbReference type="Proteomes" id="UP000422569">
    <property type="component" value="Chromosome"/>
</dbReference>
<dbReference type="KEGG" id="mpar:F7D14_05805"/>
<dbReference type="AlphaFoldDB" id="A0A6B8M3S6"/>
<evidence type="ECO:0000313" key="2">
    <source>
        <dbReference type="EMBL" id="QGM97036.1"/>
    </source>
</evidence>
<feature type="domain" description="Alpha/beta hydrolase" evidence="1">
    <location>
        <begin position="188"/>
        <end position="357"/>
    </location>
</feature>
<sequence>MHRSLFLFGLFFCLPARAELLKLEETGGDLRAALKIDGKEATLPIRLLRSKTPAPGAALLIDIAQQSDLAATALARGMTVAALDLATLPAPSRAEALRDLLPRLREKTGARRVLAYGSGEAGAALAGAGALFDGLLLQDASIGAAKTPRGVEVWGSDAYWRAAPRPAPTGPEPENRRSFFLAGTTSGAGANCAMPMDSRAQAPALRALLVVLDDWTRGVKPPASRAPGAADLAKAARLVWPKIPSLPAPLSDERLVPKIDADGNEASGLRLPDRALPIATFIGFAARRDPKGPPCAAAAAFPFPAAKADREKAGDPRSSLVERYGSRAYFVATMRVVADRLVKERLLLKEDADAYVAAAKQAPF</sequence>
<dbReference type="RefSeq" id="WP_154419725.1">
    <property type="nucleotide sequence ID" value="NZ_CP044331.1"/>
</dbReference>
<proteinExistence type="predicted"/>
<name>A0A6B8M3S6_9HYPH</name>
<gene>
    <name evidence="2" type="ORF">F7D14_05805</name>
</gene>
<organism evidence="2 3">
    <name type="scientific">Methylocystis parvus</name>
    <dbReference type="NCBI Taxonomy" id="134"/>
    <lineage>
        <taxon>Bacteria</taxon>
        <taxon>Pseudomonadati</taxon>
        <taxon>Pseudomonadota</taxon>
        <taxon>Alphaproteobacteria</taxon>
        <taxon>Hyphomicrobiales</taxon>
        <taxon>Methylocystaceae</taxon>
        <taxon>Methylocystis</taxon>
    </lineage>
</organism>
<dbReference type="Pfam" id="PF20091">
    <property type="entry name" value="Abhydrolase_10"/>
    <property type="match status" value="1"/>
</dbReference>
<accession>A0A6B8M3S6</accession>
<dbReference type="InterPro" id="IPR045394">
    <property type="entry name" value="Abhydrolase_dom"/>
</dbReference>
<keyword evidence="3" id="KW-1185">Reference proteome</keyword>
<protein>
    <recommendedName>
        <fullName evidence="1">Alpha/beta hydrolase domain-containing protein</fullName>
    </recommendedName>
</protein>
<evidence type="ECO:0000259" key="1">
    <source>
        <dbReference type="Pfam" id="PF20091"/>
    </source>
</evidence>
<reference evidence="2 3" key="1">
    <citation type="submission" date="2019-09" db="EMBL/GenBank/DDBJ databases">
        <title>Isolation and complete genome sequencing of Methylocystis species.</title>
        <authorList>
            <person name="Rumah B.L."/>
            <person name="Stead C.E."/>
            <person name="Stevens B.C."/>
            <person name="Minton N.P."/>
            <person name="Grosse-Honebrink A."/>
            <person name="Zhang Y."/>
        </authorList>
    </citation>
    <scope>NUCLEOTIDE SEQUENCE [LARGE SCALE GENOMIC DNA]</scope>
    <source>
        <strain evidence="2 3">BRCS2</strain>
    </source>
</reference>
<evidence type="ECO:0000313" key="3">
    <source>
        <dbReference type="Proteomes" id="UP000422569"/>
    </source>
</evidence>